<feature type="region of interest" description="Disordered" evidence="6">
    <location>
        <begin position="427"/>
        <end position="491"/>
    </location>
</feature>
<dbReference type="InterPro" id="IPR009075">
    <property type="entry name" value="AcylCo_DH/oxidase_C"/>
</dbReference>
<dbReference type="Pfam" id="PF00441">
    <property type="entry name" value="Acyl-CoA_dh_1"/>
    <property type="match status" value="1"/>
</dbReference>
<feature type="domain" description="Acyl-CoA dehydrogenase/oxidase C-terminal" evidence="7">
    <location>
        <begin position="263"/>
        <end position="415"/>
    </location>
</feature>
<dbReference type="InterPro" id="IPR006091">
    <property type="entry name" value="Acyl-CoA_Oxase/DH_mid-dom"/>
</dbReference>
<dbReference type="Gene3D" id="1.20.140.10">
    <property type="entry name" value="Butyryl-CoA Dehydrogenase, subunit A, domain 3"/>
    <property type="match status" value="1"/>
</dbReference>
<evidence type="ECO:0000313" key="11">
    <source>
        <dbReference type="Proteomes" id="UP000604273"/>
    </source>
</evidence>
<dbReference type="Gene3D" id="3.40.50.150">
    <property type="entry name" value="Vaccinia Virus protein VP39"/>
    <property type="match status" value="1"/>
</dbReference>
<evidence type="ECO:0000256" key="5">
    <source>
        <dbReference type="ARBA" id="ARBA00023002"/>
    </source>
</evidence>
<evidence type="ECO:0000259" key="8">
    <source>
        <dbReference type="Pfam" id="PF02770"/>
    </source>
</evidence>
<accession>A0A8H4T0A2</accession>
<dbReference type="AlphaFoldDB" id="A0A8H4T0A2"/>
<dbReference type="Proteomes" id="UP000604273">
    <property type="component" value="Unassembled WGS sequence"/>
</dbReference>
<dbReference type="Gene3D" id="1.10.540.10">
    <property type="entry name" value="Acyl-CoA dehydrogenase/oxidase, N-terminal domain"/>
    <property type="match status" value="1"/>
</dbReference>
<keyword evidence="4" id="KW-0274">FAD</keyword>
<name>A0A8H4T0A2_9HYPO</name>
<feature type="compositionally biased region" description="Polar residues" evidence="6">
    <location>
        <begin position="479"/>
        <end position="491"/>
    </location>
</feature>
<organism evidence="10 11">
    <name type="scientific">Fusarium gaditjirri</name>
    <dbReference type="NCBI Taxonomy" id="282569"/>
    <lineage>
        <taxon>Eukaryota</taxon>
        <taxon>Fungi</taxon>
        <taxon>Dikarya</taxon>
        <taxon>Ascomycota</taxon>
        <taxon>Pezizomycotina</taxon>
        <taxon>Sordariomycetes</taxon>
        <taxon>Hypocreomycetidae</taxon>
        <taxon>Hypocreales</taxon>
        <taxon>Nectriaceae</taxon>
        <taxon>Fusarium</taxon>
        <taxon>Fusarium nisikadoi species complex</taxon>
    </lineage>
</organism>
<comment type="similarity">
    <text evidence="2">Belongs to the acyl-CoA dehydrogenase family.</text>
</comment>
<dbReference type="Pfam" id="PF02770">
    <property type="entry name" value="Acyl-CoA_dh_M"/>
    <property type="match status" value="1"/>
</dbReference>
<dbReference type="Pfam" id="PF13489">
    <property type="entry name" value="Methyltransf_23"/>
    <property type="match status" value="1"/>
</dbReference>
<dbReference type="PANTHER" id="PTHR48083:SF17">
    <property type="entry name" value="ACYL-COA DEHYDROGENASE (AFU_ORTHOLOGUE AFUA_2G16630)-RELATED"/>
    <property type="match status" value="1"/>
</dbReference>
<dbReference type="GO" id="GO:0003995">
    <property type="term" value="F:acyl-CoA dehydrogenase activity"/>
    <property type="evidence" value="ECO:0007669"/>
    <property type="project" value="TreeGrafter"/>
</dbReference>
<dbReference type="SUPFAM" id="SSF47203">
    <property type="entry name" value="Acyl-CoA dehydrogenase C-terminal domain-like"/>
    <property type="match status" value="1"/>
</dbReference>
<dbReference type="InterPro" id="IPR009100">
    <property type="entry name" value="AcylCoA_DH/oxidase_NM_dom_sf"/>
</dbReference>
<evidence type="ECO:0000256" key="3">
    <source>
        <dbReference type="ARBA" id="ARBA00022630"/>
    </source>
</evidence>
<dbReference type="GO" id="GO:0050660">
    <property type="term" value="F:flavin adenine dinucleotide binding"/>
    <property type="evidence" value="ECO:0007669"/>
    <property type="project" value="InterPro"/>
</dbReference>
<dbReference type="InterPro" id="IPR046373">
    <property type="entry name" value="Acyl-CoA_Oxase/DH_mid-dom_sf"/>
</dbReference>
<evidence type="ECO:0000259" key="7">
    <source>
        <dbReference type="Pfam" id="PF00441"/>
    </source>
</evidence>
<keyword evidence="11" id="KW-1185">Reference proteome</keyword>
<dbReference type="Gene3D" id="2.40.110.10">
    <property type="entry name" value="Butyryl-CoA Dehydrogenase, subunit A, domain 2"/>
    <property type="match status" value="1"/>
</dbReference>
<feature type="compositionally biased region" description="Low complexity" evidence="6">
    <location>
        <begin position="445"/>
        <end position="456"/>
    </location>
</feature>
<dbReference type="OrthoDB" id="10254877at2759"/>
<dbReference type="InterPro" id="IPR029063">
    <property type="entry name" value="SAM-dependent_MTases_sf"/>
</dbReference>
<dbReference type="GO" id="GO:0033539">
    <property type="term" value="P:fatty acid beta-oxidation using acyl-CoA dehydrogenase"/>
    <property type="evidence" value="ECO:0007669"/>
    <property type="project" value="TreeGrafter"/>
</dbReference>
<evidence type="ECO:0000256" key="4">
    <source>
        <dbReference type="ARBA" id="ARBA00022827"/>
    </source>
</evidence>
<keyword evidence="5" id="KW-0560">Oxidoreductase</keyword>
<feature type="domain" description="Acyl-CoA dehydrogenase/oxidase N-terminal" evidence="9">
    <location>
        <begin position="27"/>
        <end position="152"/>
    </location>
</feature>
<dbReference type="InterPro" id="IPR037069">
    <property type="entry name" value="AcylCoA_DH/ox_N_sf"/>
</dbReference>
<dbReference type="Pfam" id="PF02771">
    <property type="entry name" value="Acyl-CoA_dh_N"/>
    <property type="match status" value="1"/>
</dbReference>
<reference evidence="10" key="1">
    <citation type="journal article" date="2020" name="BMC Genomics">
        <title>Correction to: Identification and distribution of gene clusters required for synthesis of sphingolipid metabolism inhibitors in diverse species of the filamentous fungus Fusarium.</title>
        <authorList>
            <person name="Kim H.S."/>
            <person name="Lohmar J.M."/>
            <person name="Busman M."/>
            <person name="Brown D.W."/>
            <person name="Naumann T.A."/>
            <person name="Divon H.H."/>
            <person name="Lysoe E."/>
            <person name="Uhlig S."/>
            <person name="Proctor R.H."/>
        </authorList>
    </citation>
    <scope>NUCLEOTIDE SEQUENCE</scope>
    <source>
        <strain evidence="10">NRRL 45417</strain>
    </source>
</reference>
<feature type="compositionally biased region" description="Pro residues" evidence="6">
    <location>
        <begin position="434"/>
        <end position="444"/>
    </location>
</feature>
<dbReference type="EMBL" id="JABFAI010000249">
    <property type="protein sequence ID" value="KAF4949033.1"/>
    <property type="molecule type" value="Genomic_DNA"/>
</dbReference>
<dbReference type="SUPFAM" id="SSF53335">
    <property type="entry name" value="S-adenosyl-L-methionine-dependent methyltransferases"/>
    <property type="match status" value="1"/>
</dbReference>
<evidence type="ECO:0000259" key="9">
    <source>
        <dbReference type="Pfam" id="PF02771"/>
    </source>
</evidence>
<comment type="caution">
    <text evidence="10">The sequence shown here is derived from an EMBL/GenBank/DDBJ whole genome shotgun (WGS) entry which is preliminary data.</text>
</comment>
<dbReference type="GO" id="GO:0005737">
    <property type="term" value="C:cytoplasm"/>
    <property type="evidence" value="ECO:0007669"/>
    <property type="project" value="TreeGrafter"/>
</dbReference>
<reference evidence="10" key="2">
    <citation type="submission" date="2020-05" db="EMBL/GenBank/DDBJ databases">
        <authorList>
            <person name="Kim H.-S."/>
            <person name="Proctor R.H."/>
            <person name="Brown D.W."/>
        </authorList>
    </citation>
    <scope>NUCLEOTIDE SEQUENCE</scope>
    <source>
        <strain evidence="10">NRRL 45417</strain>
    </source>
</reference>
<comment type="cofactor">
    <cofactor evidence="1">
        <name>FAD</name>
        <dbReference type="ChEBI" id="CHEBI:57692"/>
    </cofactor>
</comment>
<dbReference type="InterPro" id="IPR036250">
    <property type="entry name" value="AcylCo_DH-like_C"/>
</dbReference>
<dbReference type="PANTHER" id="PTHR48083">
    <property type="entry name" value="MEDIUM-CHAIN SPECIFIC ACYL-COA DEHYDROGENASE, MITOCHONDRIAL-RELATED"/>
    <property type="match status" value="1"/>
</dbReference>
<evidence type="ECO:0008006" key="12">
    <source>
        <dbReference type="Google" id="ProtNLM"/>
    </source>
</evidence>
<evidence type="ECO:0000313" key="10">
    <source>
        <dbReference type="EMBL" id="KAF4949033.1"/>
    </source>
</evidence>
<sequence>MTSTLTSNIPFADPVWHKDQTHPHYKESHRKLQRFIREYVDSEITPNAAEWEAQGFVPDQAYARHAELGFLAAAVFPLPKSSLNGVRLPADIPIDEWDEFHDAILIDEIARCGYLGVIWGINSGATTGGAPISTYGTEEQKRNYLRPLLTGQQKHCLMVTEPDAGSDVAGLTTTAEITDDGKHFVINGQKKWITQGQKATHALCAARTGGPGHKGLTVFLLDMKTKGISLKKMINSGVAASGSTFVNLDDVLVPVENILGKQGQGFEIIMSTFTHERLWVGITALRLSRVALEDSYRYALRRETFGKKLFENQAIRLKFSKMSGLIEPVHHLMEDLVRRSVLVPALEFSPWAALLKMQAAHNLETISREAQQIFGGLGYSRGGAGGRVEQISRDVRVLVVSGGSEEILQDMIAKQQKKLARFALNNARRNATPPEVPTPTPPNIKSPSKSPSRSPPAQGEIDPADDSEHDSHEDADSSIGTDTESSTASVSASILEYRRSQGRTYHSDKFTANYFFPNDDQQVESMDLTHHYLTLLLDGELFLAPAKMDSIQRVLDVGTGSGIWAIEFADRYPNTEVVGTDLSPCQPQWVPPNLRFEIDDATQPWTWKEDYFSFIHIRYLFGAIKDWNSLFREAYRCCAPGGWVQSGEADVTFRSDDGTTELEPVFKTYQKLFEDGSKILGNPFFVHDLQQKAFEEAGFTDVKTVDYKFPIGGWPKDPKLAEVGRFVKATLENDLEGYTLMMWQEVCQWPKDEYQVFLMSLRKAIRNPKVHSYMTVRYVYGRK</sequence>
<proteinExistence type="inferred from homology"/>
<gene>
    <name evidence="10" type="ORF">FGADI_9318</name>
</gene>
<dbReference type="InterPro" id="IPR013786">
    <property type="entry name" value="AcylCoA_DH/ox_N"/>
</dbReference>
<dbReference type="InterPro" id="IPR050741">
    <property type="entry name" value="Acyl-CoA_dehydrogenase"/>
</dbReference>
<evidence type="ECO:0000256" key="2">
    <source>
        <dbReference type="ARBA" id="ARBA00009347"/>
    </source>
</evidence>
<dbReference type="CDD" id="cd02440">
    <property type="entry name" value="AdoMet_MTases"/>
    <property type="match status" value="1"/>
</dbReference>
<keyword evidence="3" id="KW-0285">Flavoprotein</keyword>
<feature type="domain" description="Acyl-CoA oxidase/dehydrogenase middle" evidence="8">
    <location>
        <begin position="156"/>
        <end position="251"/>
    </location>
</feature>
<evidence type="ECO:0000256" key="6">
    <source>
        <dbReference type="SAM" id="MobiDB-lite"/>
    </source>
</evidence>
<protein>
    <recommendedName>
        <fullName evidence="12">Acyl-CoA dehydrogenase</fullName>
    </recommendedName>
</protein>
<evidence type="ECO:0000256" key="1">
    <source>
        <dbReference type="ARBA" id="ARBA00001974"/>
    </source>
</evidence>
<dbReference type="SUPFAM" id="SSF56645">
    <property type="entry name" value="Acyl-CoA dehydrogenase NM domain-like"/>
    <property type="match status" value="1"/>
</dbReference>